<reference evidence="1" key="1">
    <citation type="submission" date="2020-11" db="EMBL/GenBank/DDBJ databases">
        <title>Whole-genome analyses of Nonomuraea sp. K274.</title>
        <authorList>
            <person name="Veyisoglu A."/>
        </authorList>
    </citation>
    <scope>NUCLEOTIDE SEQUENCE</scope>
    <source>
        <strain evidence="1">K274</strain>
    </source>
</reference>
<accession>A0A931AQB3</accession>
<protein>
    <submittedName>
        <fullName evidence="1">Alpha/beta hydrolase</fullName>
    </submittedName>
</protein>
<dbReference type="GO" id="GO:0016787">
    <property type="term" value="F:hydrolase activity"/>
    <property type="evidence" value="ECO:0007669"/>
    <property type="project" value="UniProtKB-KW"/>
</dbReference>
<dbReference type="Proteomes" id="UP000605361">
    <property type="component" value="Unassembled WGS sequence"/>
</dbReference>
<dbReference type="EMBL" id="JADOGI010000499">
    <property type="protein sequence ID" value="MBF8194654.1"/>
    <property type="molecule type" value="Genomic_DNA"/>
</dbReference>
<evidence type="ECO:0000313" key="2">
    <source>
        <dbReference type="Proteomes" id="UP000605361"/>
    </source>
</evidence>
<dbReference type="Gene3D" id="3.40.50.1820">
    <property type="entry name" value="alpha/beta hydrolase"/>
    <property type="match status" value="1"/>
</dbReference>
<dbReference type="InterPro" id="IPR029058">
    <property type="entry name" value="AB_hydrolase_fold"/>
</dbReference>
<feature type="non-terminal residue" evidence="1">
    <location>
        <position position="1"/>
    </location>
</feature>
<organism evidence="1 2">
    <name type="scientific">Nonomuraea cypriaca</name>
    <dbReference type="NCBI Taxonomy" id="1187855"/>
    <lineage>
        <taxon>Bacteria</taxon>
        <taxon>Bacillati</taxon>
        <taxon>Actinomycetota</taxon>
        <taxon>Actinomycetes</taxon>
        <taxon>Streptosporangiales</taxon>
        <taxon>Streptosporangiaceae</taxon>
        <taxon>Nonomuraea</taxon>
    </lineage>
</organism>
<name>A0A931AQB3_9ACTN</name>
<sequence>PPTLYGEVARLAALAPAHPEQVTVVAHGVACWHAEAFARLHPLCVAKLVLLDPRCANDRGPLAVARAAGRWVPALGGTWGATAVARLTGPAVHRLLTGLPDPSGAYSMGKVPAAVAGEWLARRDMAADLRRIRAEKPFPDVPVTVIGTGGTDRCRERLAGDLGARLVRLPDAGRQVQLEQPEVVAHAVSTTR</sequence>
<dbReference type="SUPFAM" id="SSF53474">
    <property type="entry name" value="alpha/beta-Hydrolases"/>
    <property type="match status" value="1"/>
</dbReference>
<gene>
    <name evidence="1" type="ORF">ITP53_55200</name>
</gene>
<keyword evidence="1" id="KW-0378">Hydrolase</keyword>
<comment type="caution">
    <text evidence="1">The sequence shown here is derived from an EMBL/GenBank/DDBJ whole genome shotgun (WGS) entry which is preliminary data.</text>
</comment>
<dbReference type="AlphaFoldDB" id="A0A931AQB3"/>
<dbReference type="RefSeq" id="WP_195903460.1">
    <property type="nucleotide sequence ID" value="NZ_JADOGI010000499.1"/>
</dbReference>
<keyword evidence="2" id="KW-1185">Reference proteome</keyword>
<evidence type="ECO:0000313" key="1">
    <source>
        <dbReference type="EMBL" id="MBF8194654.1"/>
    </source>
</evidence>
<proteinExistence type="predicted"/>